<dbReference type="EMBL" id="JAGRRH010000012">
    <property type="protein sequence ID" value="KAG7362146.1"/>
    <property type="molecule type" value="Genomic_DNA"/>
</dbReference>
<reference evidence="3" key="2">
    <citation type="submission" date="2021-04" db="EMBL/GenBank/DDBJ databases">
        <authorList>
            <person name="Podell S."/>
        </authorList>
    </citation>
    <scope>NUCLEOTIDE SEQUENCE</scope>
    <source>
        <strain evidence="3">Hildebrandi</strain>
    </source>
</reference>
<comment type="caution">
    <text evidence="3">The sequence shown here is derived from an EMBL/GenBank/DDBJ whole genome shotgun (WGS) entry which is preliminary data.</text>
</comment>
<dbReference type="PANTHER" id="PTHR21724">
    <property type="entry name" value="SHKT DOMAIN-CONTAINING PROTEIN"/>
    <property type="match status" value="1"/>
</dbReference>
<name>A0A9K3K8Y6_9STRA</name>
<dbReference type="PANTHER" id="PTHR21724:SF109">
    <property type="entry name" value="SHKT DOMAIN-CONTAINING PROTEIN"/>
    <property type="match status" value="1"/>
</dbReference>
<evidence type="ECO:0000256" key="1">
    <source>
        <dbReference type="SAM" id="SignalP"/>
    </source>
</evidence>
<evidence type="ECO:0000313" key="4">
    <source>
        <dbReference type="EMBL" id="KAG7362146.1"/>
    </source>
</evidence>
<dbReference type="PROSITE" id="PS51670">
    <property type="entry name" value="SHKT"/>
    <property type="match status" value="2"/>
</dbReference>
<dbReference type="AlphaFoldDB" id="A0A9K3K8Y6"/>
<keyword evidence="5" id="KW-1185">Reference proteome</keyword>
<dbReference type="Proteomes" id="UP000693970">
    <property type="component" value="Unassembled WGS sequence"/>
</dbReference>
<dbReference type="Pfam" id="PF01549">
    <property type="entry name" value="ShK"/>
    <property type="match status" value="4"/>
</dbReference>
<dbReference type="EMBL" id="JAGRRH010000041">
    <property type="protein sequence ID" value="KAG7339082.1"/>
    <property type="molecule type" value="Genomic_DNA"/>
</dbReference>
<feature type="domain" description="ShKT" evidence="2">
    <location>
        <begin position="30"/>
        <end position="66"/>
    </location>
</feature>
<keyword evidence="1" id="KW-0732">Signal</keyword>
<evidence type="ECO:0000313" key="5">
    <source>
        <dbReference type="Proteomes" id="UP000693970"/>
    </source>
</evidence>
<organism evidence="3 5">
    <name type="scientific">Nitzschia inconspicua</name>
    <dbReference type="NCBI Taxonomy" id="303405"/>
    <lineage>
        <taxon>Eukaryota</taxon>
        <taxon>Sar</taxon>
        <taxon>Stramenopiles</taxon>
        <taxon>Ochrophyta</taxon>
        <taxon>Bacillariophyta</taxon>
        <taxon>Bacillariophyceae</taxon>
        <taxon>Bacillariophycidae</taxon>
        <taxon>Bacillariales</taxon>
        <taxon>Bacillariaceae</taxon>
        <taxon>Nitzschia</taxon>
    </lineage>
</organism>
<feature type="signal peptide" evidence="1">
    <location>
        <begin position="1"/>
        <end position="23"/>
    </location>
</feature>
<dbReference type="OrthoDB" id="42880at2759"/>
<gene>
    <name evidence="3" type="ORF">IV203_017659</name>
    <name evidence="4" type="ORF">IV203_025812</name>
</gene>
<proteinExistence type="predicted"/>
<accession>A0A9K3K8Y6</accession>
<evidence type="ECO:0000313" key="3">
    <source>
        <dbReference type="EMBL" id="KAG7339082.1"/>
    </source>
</evidence>
<dbReference type="SMART" id="SM00254">
    <property type="entry name" value="ShKT"/>
    <property type="match status" value="3"/>
</dbReference>
<dbReference type="InterPro" id="IPR003582">
    <property type="entry name" value="ShKT_dom"/>
</dbReference>
<reference evidence="3" key="1">
    <citation type="journal article" date="2021" name="Sci. Rep.">
        <title>Diploid genomic architecture of Nitzschia inconspicua, an elite biomass production diatom.</title>
        <authorList>
            <person name="Oliver A."/>
            <person name="Podell S."/>
            <person name="Pinowska A."/>
            <person name="Traller J.C."/>
            <person name="Smith S.R."/>
            <person name="McClure R."/>
            <person name="Beliaev A."/>
            <person name="Bohutskyi P."/>
            <person name="Hill E.A."/>
            <person name="Rabines A."/>
            <person name="Zheng H."/>
            <person name="Allen L.Z."/>
            <person name="Kuo A."/>
            <person name="Grigoriev I.V."/>
            <person name="Allen A.E."/>
            <person name="Hazlebeck D."/>
            <person name="Allen E.E."/>
        </authorList>
    </citation>
    <scope>NUCLEOTIDE SEQUENCE</scope>
    <source>
        <strain evidence="3">Hildebrandi</strain>
    </source>
</reference>
<sequence length="252" mass="28751">MTTKFTKRLVFFLFAACSSVVVANNDTPRCRDLQASTQCREWKWFGECKKNPAYMNEHCAKTCGICEADALEIQLQSKCTNAFHSCQEWADNGKCHGIWTSKKGGFDINAAYIVEFCPKACNVCDIHLDERDMSLNLGLPQEAPGMEDDRHLFHLLRAKVQEVRHYVSNLENKQLREACKMAHPKCARFSLATDCEDFADHEIIKYGCAAACMTCENLEKENNGIAKAEAFWSKALREYEEKQQQSFTMKET</sequence>
<protein>
    <submittedName>
        <fullName evidence="3">ShK domain-like protein</fullName>
    </submittedName>
</protein>
<evidence type="ECO:0000259" key="2">
    <source>
        <dbReference type="PROSITE" id="PS51670"/>
    </source>
</evidence>
<feature type="chain" id="PRO_5039844360" evidence="1">
    <location>
        <begin position="24"/>
        <end position="252"/>
    </location>
</feature>
<feature type="domain" description="ShKT" evidence="2">
    <location>
        <begin position="79"/>
        <end position="124"/>
    </location>
</feature>